<keyword evidence="2" id="KW-1185">Reference proteome</keyword>
<evidence type="ECO:0000313" key="1">
    <source>
        <dbReference type="EMBL" id="KAJ3561773.1"/>
    </source>
</evidence>
<name>A0AAD5VJP0_9AGAR</name>
<reference evidence="1" key="1">
    <citation type="submission" date="2022-07" db="EMBL/GenBank/DDBJ databases">
        <title>Genome Sequence of Leucocoprinus birnbaumii.</title>
        <authorList>
            <person name="Buettner E."/>
        </authorList>
    </citation>
    <scope>NUCLEOTIDE SEQUENCE</scope>
    <source>
        <strain evidence="1">VT141</strain>
    </source>
</reference>
<evidence type="ECO:0000313" key="2">
    <source>
        <dbReference type="Proteomes" id="UP001213000"/>
    </source>
</evidence>
<dbReference type="EMBL" id="JANIEX010000956">
    <property type="protein sequence ID" value="KAJ3561773.1"/>
    <property type="molecule type" value="Genomic_DNA"/>
</dbReference>
<protein>
    <submittedName>
        <fullName evidence="1">Uncharacterized protein</fullName>
    </submittedName>
</protein>
<comment type="caution">
    <text evidence="1">The sequence shown here is derived from an EMBL/GenBank/DDBJ whole genome shotgun (WGS) entry which is preliminary data.</text>
</comment>
<organism evidence="1 2">
    <name type="scientific">Leucocoprinus birnbaumii</name>
    <dbReference type="NCBI Taxonomy" id="56174"/>
    <lineage>
        <taxon>Eukaryota</taxon>
        <taxon>Fungi</taxon>
        <taxon>Dikarya</taxon>
        <taxon>Basidiomycota</taxon>
        <taxon>Agaricomycotina</taxon>
        <taxon>Agaricomycetes</taxon>
        <taxon>Agaricomycetidae</taxon>
        <taxon>Agaricales</taxon>
        <taxon>Agaricineae</taxon>
        <taxon>Agaricaceae</taxon>
        <taxon>Leucocoprinus</taxon>
    </lineage>
</organism>
<gene>
    <name evidence="1" type="ORF">NP233_g9990</name>
</gene>
<proteinExistence type="predicted"/>
<dbReference type="AlphaFoldDB" id="A0AAD5VJP0"/>
<accession>A0AAD5VJP0</accession>
<dbReference type="Proteomes" id="UP001213000">
    <property type="component" value="Unassembled WGS sequence"/>
</dbReference>
<sequence length="472" mass="52804">MPPPVKESLADFGKKYRTLFIIGEFKCSGSMQSERLAGKGRLLLADFVTSFCDIRKTTRSTITTVQDLDVKASQIRITCNSDENKHRCETISEALRQALNKLQSVGSKRMEDIGIRMIKFRERDASLEVSKLESKVKELELQNYDSSSPSSAKGYLAYIASSFRLVIKLPNDKSSQALTIHKSPLEAVQDELSNATEIVALASKTHQTIQECTIDWLNLFKDIRYLHTNKIVKLLEDPASINIQQRGKIREEIATLKGALEAALRQLDEIYKDIDAQYGPGQGIDKQVDEFQTAVAQISSLLTDLSSAKAIVHKNQHEDYHLELQKLAKISLDQLEMVQIVFEEWIIYIKNGSVGPLLFIDDAFQLNMDTAEAFERRWGPSYERLRLILCNAKKRPSKKAEFEGTPITSGVEASGVMKNLEESRPGAPERGVDSGIAVDPFAVAEEKAMKAYGVLKAEIGRLKLFLDPSSSQ</sequence>